<accession>A0A511R5R1</accession>
<evidence type="ECO:0000313" key="2">
    <source>
        <dbReference type="Proteomes" id="UP000321197"/>
    </source>
</evidence>
<dbReference type="Pfam" id="PF26541">
    <property type="entry name" value="MafI2"/>
    <property type="match status" value="1"/>
</dbReference>
<dbReference type="InterPro" id="IPR058702">
    <property type="entry name" value="MafI2-like"/>
</dbReference>
<dbReference type="OrthoDB" id="6059197at2"/>
<organism evidence="1 2">
    <name type="scientific">Meiothermus hypogaeus NBRC 106114</name>
    <dbReference type="NCBI Taxonomy" id="1227553"/>
    <lineage>
        <taxon>Bacteria</taxon>
        <taxon>Thermotogati</taxon>
        <taxon>Deinococcota</taxon>
        <taxon>Deinococci</taxon>
        <taxon>Thermales</taxon>
        <taxon>Thermaceae</taxon>
        <taxon>Meiothermus</taxon>
    </lineage>
</organism>
<dbReference type="Proteomes" id="UP000321197">
    <property type="component" value="Unassembled WGS sequence"/>
</dbReference>
<dbReference type="RefSeq" id="WP_147075555.1">
    <property type="nucleotide sequence ID" value="NZ_BJXL01000151.1"/>
</dbReference>
<sequence>MDEQISVRLSICRALLGEINPKIRAVTPRVSQKRAEIKVFYDGQISEEDLEDMSDVEASVIADLHEDWSVDLKCVQVDFPESIPYVDGEWVAHARSESRMSLPRT</sequence>
<comment type="caution">
    <text evidence="1">The sequence shown here is derived from an EMBL/GenBank/DDBJ whole genome shotgun (WGS) entry which is preliminary data.</text>
</comment>
<evidence type="ECO:0000313" key="1">
    <source>
        <dbReference type="EMBL" id="GEM84951.1"/>
    </source>
</evidence>
<reference evidence="1 2" key="1">
    <citation type="submission" date="2019-07" db="EMBL/GenBank/DDBJ databases">
        <title>Whole genome shotgun sequence of Meiothermus hypogaeus NBRC 106114.</title>
        <authorList>
            <person name="Hosoyama A."/>
            <person name="Uohara A."/>
            <person name="Ohji S."/>
            <person name="Ichikawa N."/>
        </authorList>
    </citation>
    <scope>NUCLEOTIDE SEQUENCE [LARGE SCALE GENOMIC DNA]</scope>
    <source>
        <strain evidence="1 2">NBRC 106114</strain>
    </source>
</reference>
<name>A0A511R5R1_9DEIN</name>
<protein>
    <submittedName>
        <fullName evidence="1">Uncharacterized protein</fullName>
    </submittedName>
</protein>
<gene>
    <name evidence="1" type="ORF">MHY01S_31170</name>
</gene>
<proteinExistence type="predicted"/>
<dbReference type="EMBL" id="BJXL01000151">
    <property type="protein sequence ID" value="GEM84951.1"/>
    <property type="molecule type" value="Genomic_DNA"/>
</dbReference>
<dbReference type="AlphaFoldDB" id="A0A511R5R1"/>